<dbReference type="SUPFAM" id="SSF46785">
    <property type="entry name" value="Winged helix' DNA-binding domain"/>
    <property type="match status" value="1"/>
</dbReference>
<dbReference type="EMBL" id="CP022433">
    <property type="protein sequence ID" value="ASN23500.1"/>
    <property type="molecule type" value="Genomic_DNA"/>
</dbReference>
<name>A0A221NU76_9ACTN</name>
<dbReference type="PANTHER" id="PTHR36221:SF1">
    <property type="entry name" value="DUF742 DOMAIN-CONTAINING PROTEIN"/>
    <property type="match status" value="1"/>
</dbReference>
<evidence type="ECO:0000313" key="3">
    <source>
        <dbReference type="Proteomes" id="UP000031501"/>
    </source>
</evidence>
<reference evidence="2 3" key="1">
    <citation type="submission" date="2017-07" db="EMBL/GenBank/DDBJ databases">
        <title>Genome sequence of Streptomyces pluripotens MUSC 137T.</title>
        <authorList>
            <person name="Ser H.-L."/>
            <person name="Lee L.-H."/>
        </authorList>
    </citation>
    <scope>NUCLEOTIDE SEQUENCE [LARGE SCALE GENOMIC DNA]</scope>
    <source>
        <strain evidence="2 3">MUSC 137</strain>
    </source>
</reference>
<feature type="compositionally biased region" description="Basic and acidic residues" evidence="1">
    <location>
        <begin position="27"/>
        <end position="36"/>
    </location>
</feature>
<dbReference type="InterPro" id="IPR036390">
    <property type="entry name" value="WH_DNA-bd_sf"/>
</dbReference>
<dbReference type="InterPro" id="IPR007995">
    <property type="entry name" value="DUF742"/>
</dbReference>
<protein>
    <submittedName>
        <fullName evidence="2">DUF742 domain-containing protein</fullName>
    </submittedName>
</protein>
<sequence>MSDSSPTRWPCSSVASDATWTLPPAPPHDHPVSEEHWYEDETGSMVRPYTVTRGRTRPEGGYAIDLMSRVTALEIDGPGPGLDHARAALLDLVRRGPRPVAELAADADLPLTVVRVLLADLAEEDLIRIDAPHRVLPTGPSADPGLLREIVARLREI</sequence>
<dbReference type="OrthoDB" id="4274007at2"/>
<dbReference type="KEGG" id="splu:LK06_003995"/>
<evidence type="ECO:0000256" key="1">
    <source>
        <dbReference type="SAM" id="MobiDB-lite"/>
    </source>
</evidence>
<proteinExistence type="predicted"/>
<dbReference type="Pfam" id="PF05331">
    <property type="entry name" value="DUF742"/>
    <property type="match status" value="1"/>
</dbReference>
<evidence type="ECO:0000313" key="2">
    <source>
        <dbReference type="EMBL" id="ASN23500.1"/>
    </source>
</evidence>
<gene>
    <name evidence="2" type="ORF">LK07_05080</name>
</gene>
<organism evidence="2 3">
    <name type="scientific">Streptomyces pluripotens</name>
    <dbReference type="NCBI Taxonomy" id="1355015"/>
    <lineage>
        <taxon>Bacteria</taxon>
        <taxon>Bacillati</taxon>
        <taxon>Actinomycetota</taxon>
        <taxon>Actinomycetes</taxon>
        <taxon>Kitasatosporales</taxon>
        <taxon>Streptomycetaceae</taxon>
        <taxon>Streptomyces</taxon>
    </lineage>
</organism>
<feature type="region of interest" description="Disordered" evidence="1">
    <location>
        <begin position="1"/>
        <end position="41"/>
    </location>
</feature>
<keyword evidence="3" id="KW-1185">Reference proteome</keyword>
<dbReference type="PANTHER" id="PTHR36221">
    <property type="entry name" value="DUF742 DOMAIN-CONTAINING PROTEIN"/>
    <property type="match status" value="1"/>
</dbReference>
<dbReference type="Proteomes" id="UP000031501">
    <property type="component" value="Chromosome"/>
</dbReference>
<dbReference type="AlphaFoldDB" id="A0A221NU76"/>
<dbReference type="STRING" id="1355015.LK06_003995"/>
<accession>A0A221NU76</accession>